<dbReference type="EMBL" id="CAADHB010000090">
    <property type="protein sequence ID" value="VFK80171.1"/>
    <property type="molecule type" value="Genomic_DNA"/>
</dbReference>
<reference evidence="1" key="1">
    <citation type="submission" date="2019-02" db="EMBL/GenBank/DDBJ databases">
        <authorList>
            <person name="Gruber-Vodicka R. H."/>
            <person name="Seah K. B. B."/>
        </authorList>
    </citation>
    <scope>NUCLEOTIDE SEQUENCE</scope>
    <source>
        <strain evidence="1">BECK_S127</strain>
    </source>
</reference>
<sequence>MALTMVASRLMFRNRQWGFALGEDGSNADLASGSTGALGLVSGFMHSLGAESRNFGECHVPLSATATTTATTTVLGCIIALS</sequence>
<protein>
    <submittedName>
        <fullName evidence="1">Uncharacterized protein</fullName>
    </submittedName>
</protein>
<proteinExistence type="predicted"/>
<accession>A0A451BPD8</accession>
<dbReference type="AlphaFoldDB" id="A0A451BPD8"/>
<gene>
    <name evidence="1" type="ORF">BECKSD772D_GA0070982_10903</name>
</gene>
<evidence type="ECO:0000313" key="1">
    <source>
        <dbReference type="EMBL" id="VFK80171.1"/>
    </source>
</evidence>
<name>A0A451BPD8_9GAMM</name>
<organism evidence="1">
    <name type="scientific">Candidatus Kentrum sp. SD</name>
    <dbReference type="NCBI Taxonomy" id="2126332"/>
    <lineage>
        <taxon>Bacteria</taxon>
        <taxon>Pseudomonadati</taxon>
        <taxon>Pseudomonadota</taxon>
        <taxon>Gammaproteobacteria</taxon>
        <taxon>Candidatus Kentrum</taxon>
    </lineage>
</organism>